<dbReference type="AlphaFoldDB" id="A0A222WUI9"/>
<evidence type="ECO:0000313" key="8">
    <source>
        <dbReference type="Proteomes" id="UP000214666"/>
    </source>
</evidence>
<feature type="transmembrane region" description="Helical" evidence="6">
    <location>
        <begin position="236"/>
        <end position="260"/>
    </location>
</feature>
<dbReference type="PANTHER" id="PTHR23513:SF19">
    <property type="entry name" value="MAJOR FACILITATOR SUPERFAMILY (MFS) PROFILE DOMAIN-CONTAINING PROTEIN"/>
    <property type="match status" value="1"/>
</dbReference>
<dbReference type="EMBL" id="CP020028">
    <property type="protein sequence ID" value="ASR49635.1"/>
    <property type="molecule type" value="Genomic_DNA"/>
</dbReference>
<dbReference type="Gene3D" id="1.20.1250.20">
    <property type="entry name" value="MFS general substrate transporter like domains"/>
    <property type="match status" value="1"/>
</dbReference>
<evidence type="ECO:0000256" key="1">
    <source>
        <dbReference type="ARBA" id="ARBA00004651"/>
    </source>
</evidence>
<dbReference type="InterPro" id="IPR036259">
    <property type="entry name" value="MFS_trans_sf"/>
</dbReference>
<dbReference type="InterPro" id="IPR011701">
    <property type="entry name" value="MFS"/>
</dbReference>
<organism evidence="7 8">
    <name type="scientific">Paenibacillus kribbensis</name>
    <dbReference type="NCBI Taxonomy" id="172713"/>
    <lineage>
        <taxon>Bacteria</taxon>
        <taxon>Bacillati</taxon>
        <taxon>Bacillota</taxon>
        <taxon>Bacilli</taxon>
        <taxon>Bacillales</taxon>
        <taxon>Paenibacillaceae</taxon>
        <taxon>Paenibacillus</taxon>
    </lineage>
</organism>
<feature type="transmembrane region" description="Helical" evidence="6">
    <location>
        <begin position="98"/>
        <end position="116"/>
    </location>
</feature>
<feature type="transmembrane region" description="Helical" evidence="6">
    <location>
        <begin position="168"/>
        <end position="185"/>
    </location>
</feature>
<evidence type="ECO:0000256" key="2">
    <source>
        <dbReference type="ARBA" id="ARBA00022475"/>
    </source>
</evidence>
<feature type="transmembrane region" description="Helical" evidence="6">
    <location>
        <begin position="300"/>
        <end position="319"/>
    </location>
</feature>
<dbReference type="STRING" id="172713.GCA_001705305_02369"/>
<feature type="transmembrane region" description="Helical" evidence="6">
    <location>
        <begin position="325"/>
        <end position="344"/>
    </location>
</feature>
<dbReference type="OrthoDB" id="2351575at2"/>
<dbReference type="GO" id="GO:0005886">
    <property type="term" value="C:plasma membrane"/>
    <property type="evidence" value="ECO:0007669"/>
    <property type="project" value="UniProtKB-SubCell"/>
</dbReference>
<dbReference type="RefSeq" id="WP_094156788.1">
    <property type="nucleotide sequence ID" value="NZ_CP020028.1"/>
</dbReference>
<keyword evidence="5 6" id="KW-0472">Membrane</keyword>
<proteinExistence type="predicted"/>
<evidence type="ECO:0000313" key="7">
    <source>
        <dbReference type="EMBL" id="ASR49635.1"/>
    </source>
</evidence>
<evidence type="ECO:0000256" key="4">
    <source>
        <dbReference type="ARBA" id="ARBA00022989"/>
    </source>
</evidence>
<name>A0A222WUI9_9BACL</name>
<feature type="transmembrane region" description="Helical" evidence="6">
    <location>
        <begin position="390"/>
        <end position="410"/>
    </location>
</feature>
<keyword evidence="2" id="KW-1003">Cell membrane</keyword>
<accession>A0A222WUI9</accession>
<dbReference type="SUPFAM" id="SSF103473">
    <property type="entry name" value="MFS general substrate transporter"/>
    <property type="match status" value="1"/>
</dbReference>
<dbReference type="Pfam" id="PF07690">
    <property type="entry name" value="MFS_1"/>
    <property type="match status" value="1"/>
</dbReference>
<dbReference type="CDD" id="cd06173">
    <property type="entry name" value="MFS_MefA_like"/>
    <property type="match status" value="1"/>
</dbReference>
<gene>
    <name evidence="7" type="ORF">B4V02_24645</name>
</gene>
<dbReference type="KEGG" id="pkb:B4V02_24645"/>
<keyword evidence="3 6" id="KW-0812">Transmembrane</keyword>
<reference evidence="7 8" key="1">
    <citation type="submission" date="2017-03" db="EMBL/GenBank/DDBJ databases">
        <title>Complete genome sequence of Paenibacillus Kribbensis producing bioflocculants.</title>
        <authorList>
            <person name="Lee H.-G."/>
            <person name="Oh H.-M."/>
        </authorList>
    </citation>
    <scope>NUCLEOTIDE SEQUENCE [LARGE SCALE GENOMIC DNA]</scope>
    <source>
        <strain evidence="7 8">AM49</strain>
    </source>
</reference>
<dbReference type="GO" id="GO:0022857">
    <property type="term" value="F:transmembrane transporter activity"/>
    <property type="evidence" value="ECO:0007669"/>
    <property type="project" value="InterPro"/>
</dbReference>
<evidence type="ECO:0000256" key="5">
    <source>
        <dbReference type="ARBA" id="ARBA00023136"/>
    </source>
</evidence>
<sequence length="430" mass="47628">MIKRSFYYLWGSQTVSNVADIIYLLSIVVLVFTSSDSLMTTILIPLFRLSSQVLSGLVAPIILSRFRLNRVLLFSQLGQFVIFTLLLLYLWNTPGQKSFFFIFIMVFGMSFLDGWTNPARNALVPRLATGEGLMRANGMVSVSDQVVKCAGWALSGIVIVWLGSLNTLMVASCCYFVAAIVTSFIRDPLVQEEVRSESSDPSSNEAGLAQEKKKGAYWKELGEGWKIIWHNRRIRSLMIVDSVDTIGGTSWVGVFILAYVTQVLHQDESWWGFMNASFFSGMILGGLLVVGLVKRLQKNSFLYMLGALMVYVLITVVFALNTIPVAALVLFAISGIPVQMAGIIRRTLLQTSAPAAQLPKVMAGIDVLTNLAFGLSLLFLGWYADRFGMVQVYLLAAVMTTIAVLIGWFYRRDFQENEQVDHPTATGAGI</sequence>
<keyword evidence="8" id="KW-1185">Reference proteome</keyword>
<protein>
    <submittedName>
        <fullName evidence="7">MFS transporter</fullName>
    </submittedName>
</protein>
<evidence type="ECO:0000256" key="3">
    <source>
        <dbReference type="ARBA" id="ARBA00022692"/>
    </source>
</evidence>
<feature type="transmembrane region" description="Helical" evidence="6">
    <location>
        <begin position="71"/>
        <end position="92"/>
    </location>
</feature>
<comment type="subcellular location">
    <subcellularLocation>
        <location evidence="1">Cell membrane</location>
        <topology evidence="1">Multi-pass membrane protein</topology>
    </subcellularLocation>
</comment>
<feature type="transmembrane region" description="Helical" evidence="6">
    <location>
        <begin position="272"/>
        <end position="293"/>
    </location>
</feature>
<dbReference type="Proteomes" id="UP000214666">
    <property type="component" value="Chromosome"/>
</dbReference>
<evidence type="ECO:0000256" key="6">
    <source>
        <dbReference type="SAM" id="Phobius"/>
    </source>
</evidence>
<feature type="transmembrane region" description="Helical" evidence="6">
    <location>
        <begin position="365"/>
        <end position="384"/>
    </location>
</feature>
<keyword evidence="4 6" id="KW-1133">Transmembrane helix</keyword>
<feature type="transmembrane region" description="Helical" evidence="6">
    <location>
        <begin position="7"/>
        <end position="32"/>
    </location>
</feature>
<dbReference type="PANTHER" id="PTHR23513">
    <property type="entry name" value="INTEGRAL MEMBRANE EFFLUX PROTEIN-RELATED"/>
    <property type="match status" value="1"/>
</dbReference>